<feature type="compositionally biased region" description="Polar residues" evidence="1">
    <location>
        <begin position="16"/>
        <end position="26"/>
    </location>
</feature>
<proteinExistence type="predicted"/>
<feature type="compositionally biased region" description="Basic residues" evidence="1">
    <location>
        <begin position="140"/>
        <end position="150"/>
    </location>
</feature>
<protein>
    <submittedName>
        <fullName evidence="2">Uncharacterized protein</fullName>
    </submittedName>
</protein>
<evidence type="ECO:0000256" key="1">
    <source>
        <dbReference type="SAM" id="MobiDB-lite"/>
    </source>
</evidence>
<dbReference type="EMBL" id="BLQM01000305">
    <property type="protein sequence ID" value="GMH81879.1"/>
    <property type="molecule type" value="Genomic_DNA"/>
</dbReference>
<organism evidence="2 3">
    <name type="scientific">Triparma laevis f. inornata</name>
    <dbReference type="NCBI Taxonomy" id="1714386"/>
    <lineage>
        <taxon>Eukaryota</taxon>
        <taxon>Sar</taxon>
        <taxon>Stramenopiles</taxon>
        <taxon>Ochrophyta</taxon>
        <taxon>Bolidophyceae</taxon>
        <taxon>Parmales</taxon>
        <taxon>Triparmaceae</taxon>
        <taxon>Triparma</taxon>
    </lineage>
</organism>
<sequence>MHRGASPASPGRLPLSTISSNSTPTAVPTAKSKGFFRNLVSNFAGDDRVPIDPSLYGSTVSSSPKPPVGAKIPKKKRVKKVTDSSKKRKQERRQRGTVLVDDFGFTINLASPDTPLEYEDVTPAKPKTPTRTLKSPSSKAKSKSKTRHTPTKSTPRELINGDKVGKKVMSIERKILNKAQKPPLPAVPKRKEVRQNYKIGGKLVKQNLSIDTVEAPPFPPKDSTPKGFMSSSSSISSDDTPLQSNTNTVLMPVTSLLQRQQTPLQHTEVSPMSRGDDDTVCSTTTIQSPVNVSLSRVELNTSVKRALKNVKSPEPDDSMREEERRLREVTEFDMNVLDTTNPNQSINQSISRVNISVSTPSIIKFSRMETPPSVRNAVMDKRYNDSVILENSVESEVESEGESDNTKFKLLKALTILTMLSFIILLSSSKFIHDPETIILPPPTSTNSNPNVQPKPHDSTYSSIPNVNVKGKTLTIFKQKFKTLATSSPFKSTILSYLFLGFVGNYLSSGLTSLPYVGVIAKAVGNWTVKTVGMRRCMRVMREWRRFKVRGWKVLKVVGGKIGVIKA</sequence>
<reference evidence="3" key="1">
    <citation type="journal article" date="2023" name="Commun. Biol.">
        <title>Genome analysis of Parmales, the sister group of diatoms, reveals the evolutionary specialization of diatoms from phago-mixotrophs to photoautotrophs.</title>
        <authorList>
            <person name="Ban H."/>
            <person name="Sato S."/>
            <person name="Yoshikawa S."/>
            <person name="Yamada K."/>
            <person name="Nakamura Y."/>
            <person name="Ichinomiya M."/>
            <person name="Sato N."/>
            <person name="Blanc-Mathieu R."/>
            <person name="Endo H."/>
            <person name="Kuwata A."/>
            <person name="Ogata H."/>
        </authorList>
    </citation>
    <scope>NUCLEOTIDE SEQUENCE [LARGE SCALE GENOMIC DNA]</scope>
</reference>
<gene>
    <name evidence="2" type="ORF">TL16_g09073</name>
</gene>
<comment type="caution">
    <text evidence="2">The sequence shown here is derived from an EMBL/GenBank/DDBJ whole genome shotgun (WGS) entry which is preliminary data.</text>
</comment>
<feature type="region of interest" description="Disordered" evidence="1">
    <location>
        <begin position="212"/>
        <end position="245"/>
    </location>
</feature>
<name>A0A9W7B8P1_9STRA</name>
<feature type="region of interest" description="Disordered" evidence="1">
    <location>
        <begin position="442"/>
        <end position="462"/>
    </location>
</feature>
<evidence type="ECO:0000313" key="3">
    <source>
        <dbReference type="Proteomes" id="UP001162640"/>
    </source>
</evidence>
<accession>A0A9W7B8P1</accession>
<dbReference type="AlphaFoldDB" id="A0A9W7B8P1"/>
<feature type="region of interest" description="Disordered" evidence="1">
    <location>
        <begin position="1"/>
        <end position="31"/>
    </location>
</feature>
<feature type="region of interest" description="Disordered" evidence="1">
    <location>
        <begin position="259"/>
        <end position="279"/>
    </location>
</feature>
<dbReference type="Proteomes" id="UP001162640">
    <property type="component" value="Unassembled WGS sequence"/>
</dbReference>
<feature type="region of interest" description="Disordered" evidence="1">
    <location>
        <begin position="46"/>
        <end position="97"/>
    </location>
</feature>
<feature type="compositionally biased region" description="Polar residues" evidence="1">
    <location>
        <begin position="259"/>
        <end position="270"/>
    </location>
</feature>
<evidence type="ECO:0000313" key="2">
    <source>
        <dbReference type="EMBL" id="GMH81879.1"/>
    </source>
</evidence>
<feature type="region of interest" description="Disordered" evidence="1">
    <location>
        <begin position="114"/>
        <end position="158"/>
    </location>
</feature>